<feature type="transmembrane region" description="Helical" evidence="1">
    <location>
        <begin position="76"/>
        <end position="96"/>
    </location>
</feature>
<proteinExistence type="predicted"/>
<sequence length="204" mass="22078">MPFKTYDKMLMKFTWCVTVFCIFCVGYSGVSGNDYENNHIGRGLDARNLLTSIASNLMSRGFGTTGSGSQVVSLNLTNLLILILLKAIIFGAASLGSGHLKGGYGRSADGEEKFITDEEVLMFLSYLTGSPGDNGCLQSIACQQPYQAKKYVNAGDVLLKTAKMFSMNTDDNYDYVLKEVEQASNVGLAGGNCQTYRCSTTGNR</sequence>
<keyword evidence="1" id="KW-0472">Membrane</keyword>
<keyword evidence="1" id="KW-1133">Transmembrane helix</keyword>
<dbReference type="GeneID" id="115888180"/>
<dbReference type="Proteomes" id="UP000504635">
    <property type="component" value="Unplaced"/>
</dbReference>
<dbReference type="InParanoid" id="A0A6J2YK50"/>
<dbReference type="OrthoDB" id="6363452at2759"/>
<accession>A0A6J2YK50</accession>
<dbReference type="RefSeq" id="XP_030763661.1">
    <property type="nucleotide sequence ID" value="XM_030907801.1"/>
</dbReference>
<evidence type="ECO:0000313" key="2">
    <source>
        <dbReference type="Proteomes" id="UP000504635"/>
    </source>
</evidence>
<name>A0A6J2YK50_SITOR</name>
<reference evidence="3" key="1">
    <citation type="submission" date="2025-08" db="UniProtKB">
        <authorList>
            <consortium name="RefSeq"/>
        </authorList>
    </citation>
    <scope>IDENTIFICATION</scope>
    <source>
        <tissue evidence="3">Gonads</tissue>
    </source>
</reference>
<organism evidence="2 3">
    <name type="scientific">Sitophilus oryzae</name>
    <name type="common">Rice weevil</name>
    <name type="synonym">Curculio oryzae</name>
    <dbReference type="NCBI Taxonomy" id="7048"/>
    <lineage>
        <taxon>Eukaryota</taxon>
        <taxon>Metazoa</taxon>
        <taxon>Ecdysozoa</taxon>
        <taxon>Arthropoda</taxon>
        <taxon>Hexapoda</taxon>
        <taxon>Insecta</taxon>
        <taxon>Pterygota</taxon>
        <taxon>Neoptera</taxon>
        <taxon>Endopterygota</taxon>
        <taxon>Coleoptera</taxon>
        <taxon>Polyphaga</taxon>
        <taxon>Cucujiformia</taxon>
        <taxon>Curculionidae</taxon>
        <taxon>Dryophthorinae</taxon>
        <taxon>Sitophilus</taxon>
    </lineage>
</organism>
<evidence type="ECO:0000256" key="1">
    <source>
        <dbReference type="SAM" id="Phobius"/>
    </source>
</evidence>
<feature type="transmembrane region" description="Helical" evidence="1">
    <location>
        <begin position="12"/>
        <end position="30"/>
    </location>
</feature>
<evidence type="ECO:0000313" key="3">
    <source>
        <dbReference type="RefSeq" id="XP_030763661.1"/>
    </source>
</evidence>
<gene>
    <name evidence="3" type="primary">LOC115888180</name>
</gene>
<dbReference type="AlphaFoldDB" id="A0A6J2YK50"/>
<dbReference type="KEGG" id="soy:115888180"/>
<keyword evidence="2" id="KW-1185">Reference proteome</keyword>
<protein>
    <submittedName>
        <fullName evidence="3">Uncharacterized protein LOC115888180</fullName>
    </submittedName>
</protein>
<keyword evidence="1" id="KW-0812">Transmembrane</keyword>